<dbReference type="GeneID" id="64593643"/>
<feature type="domain" description="DUF6533" evidence="2">
    <location>
        <begin position="27"/>
        <end position="56"/>
    </location>
</feature>
<keyword evidence="1" id="KW-1133">Transmembrane helix</keyword>
<dbReference type="Pfam" id="PF20151">
    <property type="entry name" value="DUF6533"/>
    <property type="match status" value="1"/>
</dbReference>
<evidence type="ECO:0000313" key="4">
    <source>
        <dbReference type="Proteomes" id="UP000719766"/>
    </source>
</evidence>
<reference evidence="3" key="1">
    <citation type="journal article" date="2020" name="New Phytol.">
        <title>Comparative genomics reveals dynamic genome evolution in host specialist ectomycorrhizal fungi.</title>
        <authorList>
            <person name="Lofgren L.A."/>
            <person name="Nguyen N.H."/>
            <person name="Vilgalys R."/>
            <person name="Ruytinx J."/>
            <person name="Liao H.L."/>
            <person name="Branco S."/>
            <person name="Kuo A."/>
            <person name="LaButti K."/>
            <person name="Lipzen A."/>
            <person name="Andreopoulos W."/>
            <person name="Pangilinan J."/>
            <person name="Riley R."/>
            <person name="Hundley H."/>
            <person name="Na H."/>
            <person name="Barry K."/>
            <person name="Grigoriev I.V."/>
            <person name="Stajich J.E."/>
            <person name="Kennedy P.G."/>
        </authorList>
    </citation>
    <scope>NUCLEOTIDE SEQUENCE</scope>
    <source>
        <strain evidence="3">S12</strain>
    </source>
</reference>
<evidence type="ECO:0000256" key="1">
    <source>
        <dbReference type="SAM" id="Phobius"/>
    </source>
</evidence>
<dbReference type="OrthoDB" id="2692685at2759"/>
<comment type="caution">
    <text evidence="3">The sequence shown here is derived from an EMBL/GenBank/DDBJ whole genome shotgun (WGS) entry which is preliminary data.</text>
</comment>
<evidence type="ECO:0000313" key="3">
    <source>
        <dbReference type="EMBL" id="KAG1798102.1"/>
    </source>
</evidence>
<feature type="transmembrane region" description="Helical" evidence="1">
    <location>
        <begin position="82"/>
        <end position="109"/>
    </location>
</feature>
<dbReference type="Proteomes" id="UP000719766">
    <property type="component" value="Unassembled WGS sequence"/>
</dbReference>
<keyword evidence="4" id="KW-1185">Reference proteome</keyword>
<keyword evidence="1" id="KW-0472">Membrane</keyword>
<dbReference type="InterPro" id="IPR045340">
    <property type="entry name" value="DUF6533"/>
</dbReference>
<keyword evidence="1" id="KW-0812">Transmembrane</keyword>
<protein>
    <recommendedName>
        <fullName evidence="2">DUF6533 domain-containing protein</fullName>
    </recommendedName>
</protein>
<name>A0A9P7DLW8_9AGAM</name>
<accession>A0A9P7DLW8</accession>
<evidence type="ECO:0000259" key="2">
    <source>
        <dbReference type="Pfam" id="PF20151"/>
    </source>
</evidence>
<dbReference type="RefSeq" id="XP_041162913.1">
    <property type="nucleotide sequence ID" value="XM_041299879.1"/>
</dbReference>
<dbReference type="EMBL" id="JABBWE010000014">
    <property type="protein sequence ID" value="KAG1798102.1"/>
    <property type="molecule type" value="Genomic_DNA"/>
</dbReference>
<feature type="transmembrane region" description="Helical" evidence="1">
    <location>
        <begin position="40"/>
        <end position="61"/>
    </location>
</feature>
<gene>
    <name evidence="3" type="ORF">HD556DRAFT_1306152</name>
</gene>
<sequence>MTLVSNEFRLVAVHAFDPITSYIVELIFGREVELVWRQHWSFMTVLYLSVRYAGILHAIISSENFGNRISVSRIMFDALSRMNVAVTVVLGVIAAMVMSRVSSVIYSGFGDLDSPHFMGGPRTMPHSPDCFQTPP</sequence>
<organism evidence="3 4">
    <name type="scientific">Suillus plorans</name>
    <dbReference type="NCBI Taxonomy" id="116603"/>
    <lineage>
        <taxon>Eukaryota</taxon>
        <taxon>Fungi</taxon>
        <taxon>Dikarya</taxon>
        <taxon>Basidiomycota</taxon>
        <taxon>Agaricomycotina</taxon>
        <taxon>Agaricomycetes</taxon>
        <taxon>Agaricomycetidae</taxon>
        <taxon>Boletales</taxon>
        <taxon>Suillineae</taxon>
        <taxon>Suillaceae</taxon>
        <taxon>Suillus</taxon>
    </lineage>
</organism>
<dbReference type="AlphaFoldDB" id="A0A9P7DLW8"/>
<proteinExistence type="predicted"/>